<organism evidence="1 2">
    <name type="scientific">Blumeria graminis f. sp. triticale</name>
    <dbReference type="NCBI Taxonomy" id="1689686"/>
    <lineage>
        <taxon>Eukaryota</taxon>
        <taxon>Fungi</taxon>
        <taxon>Dikarya</taxon>
        <taxon>Ascomycota</taxon>
        <taxon>Pezizomycotina</taxon>
        <taxon>Leotiomycetes</taxon>
        <taxon>Erysiphales</taxon>
        <taxon>Erysiphaceae</taxon>
        <taxon>Blumeria</taxon>
    </lineage>
</organism>
<feature type="non-terminal residue" evidence="1">
    <location>
        <position position="1"/>
    </location>
</feature>
<accession>A0A9W4GH09</accession>
<comment type="caution">
    <text evidence="1">The sequence shown here is derived from an EMBL/GenBank/DDBJ whole genome shotgun (WGS) entry which is preliminary data.</text>
</comment>
<sequence>VEGRVKVPSARVSSGISQCTHYTHYTSSLNIRLSYRRIWSSGKLVFSVSCSLRAGLVPFTNKISYYYN</sequence>
<dbReference type="EMBL" id="CAJHIT010000007">
    <property type="protein sequence ID" value="CAD6503405.1"/>
    <property type="molecule type" value="Genomic_DNA"/>
</dbReference>
<gene>
    <name evidence="1" type="ORF">BGTH12_LOCUS4763</name>
</gene>
<dbReference type="Proteomes" id="UP000683417">
    <property type="component" value="Unassembled WGS sequence"/>
</dbReference>
<evidence type="ECO:0000313" key="1">
    <source>
        <dbReference type="EMBL" id="CAD6503405.1"/>
    </source>
</evidence>
<name>A0A9W4GH09_BLUGR</name>
<evidence type="ECO:0000313" key="2">
    <source>
        <dbReference type="Proteomes" id="UP000683417"/>
    </source>
</evidence>
<protein>
    <submittedName>
        <fullName evidence="1">BgTH12-03070</fullName>
    </submittedName>
</protein>
<proteinExistence type="predicted"/>
<dbReference type="AlphaFoldDB" id="A0A9W4GH09"/>
<reference evidence="1" key="1">
    <citation type="submission" date="2020-10" db="EMBL/GenBank/DDBJ databases">
        <authorList>
            <person name="Muller C M."/>
        </authorList>
    </citation>
    <scope>NUCLEOTIDE SEQUENCE</scope>
    <source>
        <strain evidence="1">THUN-12</strain>
    </source>
</reference>